<dbReference type="SUPFAM" id="SSF54593">
    <property type="entry name" value="Glyoxalase/Bleomycin resistance protein/Dihydroxybiphenyl dioxygenase"/>
    <property type="match status" value="1"/>
</dbReference>
<dbReference type="InterPro" id="IPR051332">
    <property type="entry name" value="Fosfomycin_Res_Enzymes"/>
</dbReference>
<comment type="caution">
    <text evidence="3">The sequence shown here is derived from an EMBL/GenBank/DDBJ whole genome shotgun (WGS) entry which is preliminary data.</text>
</comment>
<dbReference type="Pfam" id="PF00903">
    <property type="entry name" value="Glyoxalase"/>
    <property type="match status" value="1"/>
</dbReference>
<dbReference type="PROSITE" id="PS51819">
    <property type="entry name" value="VOC"/>
    <property type="match status" value="1"/>
</dbReference>
<dbReference type="Gene3D" id="3.10.180.10">
    <property type="entry name" value="2,3-Dihydroxybiphenyl 1,2-Dioxygenase, domain 1"/>
    <property type="match status" value="1"/>
</dbReference>
<gene>
    <name evidence="3" type="ORF">KUV23_17325</name>
</gene>
<dbReference type="InterPro" id="IPR037523">
    <property type="entry name" value="VOC_core"/>
</dbReference>
<name>A0ABS7NA34_9BACT</name>
<dbReference type="RefSeq" id="WP_222584977.1">
    <property type="nucleotide sequence ID" value="NZ_JAHVHP010000003.1"/>
</dbReference>
<feature type="chain" id="PRO_5045365014" evidence="1">
    <location>
        <begin position="21"/>
        <end position="145"/>
    </location>
</feature>
<dbReference type="PANTHER" id="PTHR36113">
    <property type="entry name" value="LYASE, PUTATIVE-RELATED-RELATED"/>
    <property type="match status" value="1"/>
</dbReference>
<proteinExistence type="predicted"/>
<dbReference type="PANTHER" id="PTHR36113:SF1">
    <property type="entry name" value="GLYOXALASE_BLEOMYCIN RESISTANCE PROTEIN_DIOXYGENASE"/>
    <property type="match status" value="1"/>
</dbReference>
<evidence type="ECO:0000259" key="2">
    <source>
        <dbReference type="PROSITE" id="PS51819"/>
    </source>
</evidence>
<evidence type="ECO:0000313" key="4">
    <source>
        <dbReference type="Proteomes" id="UP000766609"/>
    </source>
</evidence>
<accession>A0ABS7NA34</accession>
<keyword evidence="4" id="KW-1185">Reference proteome</keyword>
<organism evidence="3 4">
    <name type="scientific">Algoriphagus marincola</name>
    <dbReference type="NCBI Taxonomy" id="264027"/>
    <lineage>
        <taxon>Bacteria</taxon>
        <taxon>Pseudomonadati</taxon>
        <taxon>Bacteroidota</taxon>
        <taxon>Cytophagia</taxon>
        <taxon>Cytophagales</taxon>
        <taxon>Cyclobacteriaceae</taxon>
        <taxon>Algoriphagus</taxon>
    </lineage>
</organism>
<dbReference type="EMBL" id="JAHVHP010000003">
    <property type="protein sequence ID" value="MBY5952748.1"/>
    <property type="molecule type" value="Genomic_DNA"/>
</dbReference>
<evidence type="ECO:0000313" key="3">
    <source>
        <dbReference type="EMBL" id="MBY5952748.1"/>
    </source>
</evidence>
<evidence type="ECO:0000256" key="1">
    <source>
        <dbReference type="SAM" id="SignalP"/>
    </source>
</evidence>
<protein>
    <submittedName>
        <fullName evidence="3">VOC family protein</fullName>
    </submittedName>
</protein>
<feature type="signal peptide" evidence="1">
    <location>
        <begin position="1"/>
        <end position="20"/>
    </location>
</feature>
<dbReference type="Proteomes" id="UP000766609">
    <property type="component" value="Unassembled WGS sequence"/>
</dbReference>
<sequence>MKFFILLLALSLAMSIPLSAQIKVNHIAVHVSDLEKSMAFYQSILDLQEIDEPFKDGLHAWYDIGGGAALHLIEADRVPTEISKTNHLCFSMSDMDSFIQRLKAADYPFEDWPGKKGQITTRPDGVKQIYIQDPDGYWLEINDDY</sequence>
<reference evidence="3 4" key="1">
    <citation type="submission" date="2021-06" db="EMBL/GenBank/DDBJ databases">
        <title>44 bacteria genomes isolated from Dapeng, Shenzhen.</title>
        <authorList>
            <person name="Zheng W."/>
            <person name="Yu S."/>
            <person name="Huang Y."/>
        </authorList>
    </citation>
    <scope>NUCLEOTIDE SEQUENCE [LARGE SCALE GENOMIC DNA]</scope>
    <source>
        <strain evidence="3 4">DP5N14-6</strain>
    </source>
</reference>
<dbReference type="InterPro" id="IPR029068">
    <property type="entry name" value="Glyas_Bleomycin-R_OHBP_Dase"/>
</dbReference>
<feature type="domain" description="VOC" evidence="2">
    <location>
        <begin position="23"/>
        <end position="144"/>
    </location>
</feature>
<keyword evidence="1" id="KW-0732">Signal</keyword>
<dbReference type="InterPro" id="IPR004360">
    <property type="entry name" value="Glyas_Fos-R_dOase_dom"/>
</dbReference>